<proteinExistence type="predicted"/>
<evidence type="ECO:0000313" key="1">
    <source>
        <dbReference type="EMBL" id="GAJ40233.1"/>
    </source>
</evidence>
<dbReference type="Proteomes" id="UP000023561">
    <property type="component" value="Unassembled WGS sequence"/>
</dbReference>
<evidence type="ECO:0008006" key="3">
    <source>
        <dbReference type="Google" id="ProtNLM"/>
    </source>
</evidence>
<keyword evidence="2" id="KW-1185">Reference proteome</keyword>
<name>A0A023DG66_9BACL</name>
<accession>A0A023DG66</accession>
<dbReference type="RefSeq" id="WP_042409834.1">
    <property type="nucleotide sequence ID" value="NZ_BAWO01000034.1"/>
</dbReference>
<evidence type="ECO:0000313" key="2">
    <source>
        <dbReference type="Proteomes" id="UP000023561"/>
    </source>
</evidence>
<comment type="caution">
    <text evidence="1">The sequence shown here is derived from an EMBL/GenBank/DDBJ whole genome shotgun (WGS) entry which is preliminary data.</text>
</comment>
<sequence>MLSFLESIEKEVKRRAYETMSYCLQSYQGQVEETSEEFDHGLHSFYHVNDEYVSHCQGEPREASEAIYGDLRPIESHIDAAADDLLHEISRGIARIQRKIEELS</sequence>
<reference evidence="1 2" key="1">
    <citation type="submission" date="2014-04" db="EMBL/GenBank/DDBJ databases">
        <title>Whole genome shotgun sequence of Geobacillus caldoxylosilyticus NBRC 107762.</title>
        <authorList>
            <person name="Hosoyama A."/>
            <person name="Hosoyama Y."/>
            <person name="Katano-Makiyama Y."/>
            <person name="Tsuchikane K."/>
            <person name="Ohji S."/>
            <person name="Ichikawa N."/>
            <person name="Yamazoe A."/>
            <person name="Fujita N."/>
        </authorList>
    </citation>
    <scope>NUCLEOTIDE SEQUENCE [LARGE SCALE GENOMIC DNA]</scope>
    <source>
        <strain evidence="1 2">NBRC 107762</strain>
    </source>
</reference>
<protein>
    <recommendedName>
        <fullName evidence="3">DUF5082 domain-containing protein</fullName>
    </recommendedName>
</protein>
<dbReference type="EMBL" id="BAWO01000034">
    <property type="protein sequence ID" value="GAJ40233.1"/>
    <property type="molecule type" value="Genomic_DNA"/>
</dbReference>
<organism evidence="1 2">
    <name type="scientific">Parageobacillus caldoxylosilyticus NBRC 107762</name>
    <dbReference type="NCBI Taxonomy" id="1220594"/>
    <lineage>
        <taxon>Bacteria</taxon>
        <taxon>Bacillati</taxon>
        <taxon>Bacillota</taxon>
        <taxon>Bacilli</taxon>
        <taxon>Bacillales</taxon>
        <taxon>Anoxybacillaceae</taxon>
        <taxon>Saccharococcus</taxon>
    </lineage>
</organism>
<dbReference type="AlphaFoldDB" id="A0A023DG66"/>
<gene>
    <name evidence="1" type="ORF">GCA01S_034_00090</name>
</gene>
<dbReference type="OrthoDB" id="2903441at2"/>